<dbReference type="PANTHER" id="PTHR30024:SF17">
    <property type="entry name" value="SOLUTE-BINDING PROTEIN FAMILY 3_N-TERMINAL DOMAIN-CONTAINING PROTEIN"/>
    <property type="match status" value="1"/>
</dbReference>
<dbReference type="Gene3D" id="3.40.190.10">
    <property type="entry name" value="Periplasmic binding protein-like II"/>
    <property type="match status" value="2"/>
</dbReference>
<dbReference type="EMBL" id="AATQ01000001">
    <property type="protein sequence ID" value="EAU48491.1"/>
    <property type="molecule type" value="Genomic_DNA"/>
</dbReference>
<protein>
    <submittedName>
        <fullName evidence="1">Phosphonates-binding protein</fullName>
    </submittedName>
</protein>
<dbReference type="PANTHER" id="PTHR30024">
    <property type="entry name" value="ALIPHATIC SULFONATES-BINDING PROTEIN-RELATED"/>
    <property type="match status" value="1"/>
</dbReference>
<sequence>MTPNCDTPVYTATHFFGDHSMIRSLLAATAALALTVAAPVLADPLKFAVTDIEGLEALQQEFAAFETALEEISGEEIELFAVSSRTAAVEALNQGQVDLVLTGPAEYAVIKELTDAQIVTAWQRPNYYAQIVALSEGPVKTVQDLKGKTVTFGSVGSTSQHLGPAQVLSDFGLAYNTDYMPQIISRNVAVEALIRGDVAAVGMNEGHLASIREAFPEQSFTVIARGRDLPNDILVARADADAEAVAAVKAAFVENGETLMQAVLQGDDNQKYKGGFFLSEVKDGDYDYVRSMYQTIGVDTSSFVGN</sequence>
<keyword evidence="2" id="KW-1185">Reference proteome</keyword>
<dbReference type="HOGENOM" id="CLU_051472_3_0_5"/>
<dbReference type="STRING" id="314265.R2601_02923"/>
<gene>
    <name evidence="1" type="ORF">R2601_02923</name>
</gene>
<accession>Q0FWR1</accession>
<organism evidence="1 2">
    <name type="scientific">Salipiger bermudensis (strain DSM 26914 / JCM 13377 / KCTC 12554 / HTCC2601)</name>
    <name type="common">Pelagibaca bermudensis</name>
    <dbReference type="NCBI Taxonomy" id="314265"/>
    <lineage>
        <taxon>Bacteria</taxon>
        <taxon>Pseudomonadati</taxon>
        <taxon>Pseudomonadota</taxon>
        <taxon>Alphaproteobacteria</taxon>
        <taxon>Rhodobacterales</taxon>
        <taxon>Roseobacteraceae</taxon>
        <taxon>Salipiger</taxon>
    </lineage>
</organism>
<dbReference type="Pfam" id="PF12974">
    <property type="entry name" value="Phosphonate-bd"/>
    <property type="match status" value="1"/>
</dbReference>
<reference evidence="1 2" key="1">
    <citation type="journal article" date="2010" name="J. Bacteriol.">
        <title>Genome sequences of Pelagibaca bermudensis HTCC2601T and Maritimibacter alkaliphilus HTCC2654T, the type strains of two marine Roseobacter genera.</title>
        <authorList>
            <person name="Thrash J.C."/>
            <person name="Cho J.C."/>
            <person name="Ferriera S."/>
            <person name="Johnson J."/>
            <person name="Vergin K.L."/>
            <person name="Giovannoni S.J."/>
        </authorList>
    </citation>
    <scope>NUCLEOTIDE SEQUENCE [LARGE SCALE GENOMIC DNA]</scope>
    <source>
        <strain evidence="2">DSM 26914 / JCM 13377 / KCTC 12554 / HTCC2601</strain>
    </source>
</reference>
<evidence type="ECO:0000313" key="1">
    <source>
        <dbReference type="EMBL" id="EAU48491.1"/>
    </source>
</evidence>
<proteinExistence type="predicted"/>
<dbReference type="AlphaFoldDB" id="Q0FWR1"/>
<dbReference type="SUPFAM" id="SSF53850">
    <property type="entry name" value="Periplasmic binding protein-like II"/>
    <property type="match status" value="1"/>
</dbReference>
<evidence type="ECO:0000313" key="2">
    <source>
        <dbReference type="Proteomes" id="UP000006230"/>
    </source>
</evidence>
<name>Q0FWR1_SALBH</name>
<comment type="caution">
    <text evidence="1">The sequence shown here is derived from an EMBL/GenBank/DDBJ whole genome shotgun (WGS) entry which is preliminary data.</text>
</comment>
<dbReference type="eggNOG" id="COG3221">
    <property type="taxonomic scope" value="Bacteria"/>
</dbReference>
<dbReference type="Proteomes" id="UP000006230">
    <property type="component" value="Unassembled WGS sequence"/>
</dbReference>